<dbReference type="SUPFAM" id="SSF47413">
    <property type="entry name" value="lambda repressor-like DNA-binding domains"/>
    <property type="match status" value="1"/>
</dbReference>
<organism evidence="2 3">
    <name type="scientific">Exiguobacterium undae</name>
    <dbReference type="NCBI Taxonomy" id="169177"/>
    <lineage>
        <taxon>Bacteria</taxon>
        <taxon>Bacillati</taxon>
        <taxon>Bacillota</taxon>
        <taxon>Bacilli</taxon>
        <taxon>Bacillales</taxon>
        <taxon>Bacillales Family XII. Incertae Sedis</taxon>
        <taxon>Exiguobacterium</taxon>
    </lineage>
</organism>
<dbReference type="Gene3D" id="1.25.40.10">
    <property type="entry name" value="Tetratricopeptide repeat domain"/>
    <property type="match status" value="1"/>
</dbReference>
<dbReference type="InterPro" id="IPR053163">
    <property type="entry name" value="HTH-type_regulator_Rgg"/>
</dbReference>
<proteinExistence type="predicted"/>
<dbReference type="NCBIfam" id="TIGR01716">
    <property type="entry name" value="RGG_Cterm"/>
    <property type="match status" value="1"/>
</dbReference>
<feature type="domain" description="HTH cro/C1-type" evidence="1">
    <location>
        <begin position="15"/>
        <end position="68"/>
    </location>
</feature>
<comment type="caution">
    <text evidence="2">The sequence shown here is derived from an EMBL/GenBank/DDBJ whole genome shotgun (WGS) entry which is preliminary data.</text>
</comment>
<dbReference type="PANTHER" id="PTHR37038:SF12">
    <property type="entry name" value="TRANSCRIPTIONAL REGULATOR"/>
    <property type="match status" value="1"/>
</dbReference>
<sequence>MNTGGIFILSHGELLRELRIKKGVTQKELYSDVMSKSYAIRFEQGKHEISFHLIQLLLERLGIELDEFLYIQHEYKESLVEQFYDEYGLKGNANDIKGLMALRETYRDFPDSYQNDLRIAELNARIEQLSYFNQYGVLSKEAVSQETRDTIHDYLDQIQTWTIGELRFFANTLDFIDYERKTEYFRSILPSLHRYKHFKRGRTVICTLLINEIHELIMSSELNMAQTLLIQLDEFSQGIETMFYRNTHLFYTGLLLIAQGEHNTGKQDVERALMIYNVLGYHHQEELSRSFFVTLLGEEGPDSGIK</sequence>
<keyword evidence="3" id="KW-1185">Reference proteome</keyword>
<gene>
    <name evidence="2" type="ORF">A3783_14280</name>
</gene>
<name>A0ABX2V5V2_9BACL</name>
<dbReference type="InterPro" id="IPR010982">
    <property type="entry name" value="Lambda_DNA-bd_dom_sf"/>
</dbReference>
<dbReference type="InterPro" id="IPR001387">
    <property type="entry name" value="Cro/C1-type_HTH"/>
</dbReference>
<dbReference type="PROSITE" id="PS50943">
    <property type="entry name" value="HTH_CROC1"/>
    <property type="match status" value="1"/>
</dbReference>
<dbReference type="SMART" id="SM00530">
    <property type="entry name" value="HTH_XRE"/>
    <property type="match status" value="1"/>
</dbReference>
<accession>A0ABX2V5V2</accession>
<dbReference type="InterPro" id="IPR011990">
    <property type="entry name" value="TPR-like_helical_dom_sf"/>
</dbReference>
<dbReference type="RefSeq" id="WP_035414277.1">
    <property type="nucleotide sequence ID" value="NZ_LVVL01000017.1"/>
</dbReference>
<dbReference type="InterPro" id="IPR010057">
    <property type="entry name" value="Transcription_activator_Rgg_C"/>
</dbReference>
<reference evidence="2 3" key="1">
    <citation type="submission" date="2016-03" db="EMBL/GenBank/DDBJ databases">
        <authorList>
            <person name="Cho S.-Y."/>
            <person name="Lim S."/>
            <person name="Kim H."/>
            <person name="Soh E.H."/>
            <person name="Moon J.S."/>
        </authorList>
    </citation>
    <scope>NUCLEOTIDE SEQUENCE [LARGE SCALE GENOMIC DNA]</scope>
    <source>
        <strain evidence="2 3">KCTC 3810</strain>
    </source>
</reference>
<dbReference type="CDD" id="cd00093">
    <property type="entry name" value="HTH_XRE"/>
    <property type="match status" value="1"/>
</dbReference>
<dbReference type="Proteomes" id="UP000078447">
    <property type="component" value="Unassembled WGS sequence"/>
</dbReference>
<evidence type="ECO:0000259" key="1">
    <source>
        <dbReference type="PROSITE" id="PS50943"/>
    </source>
</evidence>
<dbReference type="EMBL" id="LVVL01000017">
    <property type="protein sequence ID" value="OAN10510.1"/>
    <property type="molecule type" value="Genomic_DNA"/>
</dbReference>
<dbReference type="Pfam" id="PF21259">
    <property type="entry name" value="Rgg_C"/>
    <property type="match status" value="1"/>
</dbReference>
<dbReference type="PANTHER" id="PTHR37038">
    <property type="entry name" value="TRANSCRIPTIONAL REGULATOR-RELATED"/>
    <property type="match status" value="1"/>
</dbReference>
<evidence type="ECO:0000313" key="3">
    <source>
        <dbReference type="Proteomes" id="UP000078447"/>
    </source>
</evidence>
<dbReference type="Pfam" id="PF01381">
    <property type="entry name" value="HTH_3"/>
    <property type="match status" value="1"/>
</dbReference>
<evidence type="ECO:0000313" key="2">
    <source>
        <dbReference type="EMBL" id="OAN10510.1"/>
    </source>
</evidence>
<protein>
    <recommendedName>
        <fullName evidence="1">HTH cro/C1-type domain-containing protein</fullName>
    </recommendedName>
</protein>